<protein>
    <submittedName>
        <fullName evidence="2">Uncharacterized protein</fullName>
    </submittedName>
</protein>
<dbReference type="EMBL" id="JAANIT010000562">
    <property type="protein sequence ID" value="KAG1546452.1"/>
    <property type="molecule type" value="Genomic_DNA"/>
</dbReference>
<reference evidence="2" key="1">
    <citation type="journal article" date="2020" name="Microb. Genom.">
        <title>Genetic diversity of clinical and environmental Mucorales isolates obtained from an investigation of mucormycosis cases among solid organ transplant recipients.</title>
        <authorList>
            <person name="Nguyen M.H."/>
            <person name="Kaul D."/>
            <person name="Muto C."/>
            <person name="Cheng S.J."/>
            <person name="Richter R.A."/>
            <person name="Bruno V.M."/>
            <person name="Liu G."/>
            <person name="Beyhan S."/>
            <person name="Sundermann A.J."/>
            <person name="Mounaud S."/>
            <person name="Pasculle A.W."/>
            <person name="Nierman W.C."/>
            <person name="Driscoll E."/>
            <person name="Cumbie R."/>
            <person name="Clancy C.J."/>
            <person name="Dupont C.L."/>
        </authorList>
    </citation>
    <scope>NUCLEOTIDE SEQUENCE</scope>
    <source>
        <strain evidence="2">GL16</strain>
    </source>
</reference>
<feature type="region of interest" description="Disordered" evidence="1">
    <location>
        <begin position="335"/>
        <end position="365"/>
    </location>
</feature>
<proteinExistence type="predicted"/>
<evidence type="ECO:0000313" key="3">
    <source>
        <dbReference type="Proteomes" id="UP000717996"/>
    </source>
</evidence>
<feature type="compositionally biased region" description="Low complexity" evidence="1">
    <location>
        <begin position="199"/>
        <end position="220"/>
    </location>
</feature>
<name>A0A9P7CCM5_RHIOR</name>
<dbReference type="OrthoDB" id="10255234at2759"/>
<organism evidence="2 3">
    <name type="scientific">Rhizopus oryzae</name>
    <name type="common">Mucormycosis agent</name>
    <name type="synonym">Rhizopus arrhizus var. delemar</name>
    <dbReference type="NCBI Taxonomy" id="64495"/>
    <lineage>
        <taxon>Eukaryota</taxon>
        <taxon>Fungi</taxon>
        <taxon>Fungi incertae sedis</taxon>
        <taxon>Mucoromycota</taxon>
        <taxon>Mucoromycotina</taxon>
        <taxon>Mucoromycetes</taxon>
        <taxon>Mucorales</taxon>
        <taxon>Mucorineae</taxon>
        <taxon>Rhizopodaceae</taxon>
        <taxon>Rhizopus</taxon>
    </lineage>
</organism>
<dbReference type="AlphaFoldDB" id="A0A9P7CCM5"/>
<evidence type="ECO:0000256" key="1">
    <source>
        <dbReference type="SAM" id="MobiDB-lite"/>
    </source>
</evidence>
<dbReference type="Proteomes" id="UP000717996">
    <property type="component" value="Unassembled WGS sequence"/>
</dbReference>
<feature type="region of interest" description="Disordered" evidence="1">
    <location>
        <begin position="191"/>
        <end position="220"/>
    </location>
</feature>
<sequence>MHSFLKFQFGPHWTLHIYETKNKPSITQKDISTCLSQLPFLCGKLSLLSSDTLCSIEQVQIGEDLRIKLTESMMHCCNTHFTWRRSYHYNSSSGIGSSNNVIDNKTMASFFSSRSNSNQHETSVSTWAYCFLFAREKVVAQCSNSSLSEIEVPEELVYFLKLLVSHYMKEIAQNKSQIKTTHVTMIEPSTSTLPKNIASNSNSSISTLNNNNDTSSTSSQSFMSYNSAMNPSHHLSSSLAYYNTSSSSPFKIKEKSTSSVTVVSSDSSTSYWCSPLSGKSIIHKSDTTLDTRPPSNAISLNPSYSHNIQTSLFDIFNNDNQDYLLSGSVPSEPNMFPSFEKKNNTNSAPSSPVLRSRSDSFSSQTKKADTLKRLLTNLMNGEPSYLDQTDDVKLIRRWIKLNGQVFLANLILIHLHEGLCSVIVCKDDPEKLYKTNSLRPPWKPLSSQVKQFKSTLKSYLSDFHSFLLTKEATHFTNLSFAVTYPGLIHFIYLKNGIIITPLLVDLNELDKYHELLYHIIYENKMTILSSEQKKWTWPSIFRLKQLCTEMIHLSANCRETKKDRCIQESKDNEYHLLYQRGSKNQELLSIYFNMNPPDRLWNMNHKLLNDLCQQNLN</sequence>
<accession>A0A9P7CCM5</accession>
<evidence type="ECO:0000313" key="2">
    <source>
        <dbReference type="EMBL" id="KAG1546452.1"/>
    </source>
</evidence>
<comment type="caution">
    <text evidence="2">The sequence shown here is derived from an EMBL/GenBank/DDBJ whole genome shotgun (WGS) entry which is preliminary data.</text>
</comment>
<gene>
    <name evidence="2" type="ORF">G6F51_004863</name>
</gene>